<proteinExistence type="predicted"/>
<name>A0A316DIM2_9FLAO</name>
<evidence type="ECO:0008006" key="3">
    <source>
        <dbReference type="Google" id="ProtNLM"/>
    </source>
</evidence>
<organism evidence="1 2">
    <name type="scientific">Xanthomarina spongicola</name>
    <dbReference type="NCBI Taxonomy" id="570520"/>
    <lineage>
        <taxon>Bacteria</taxon>
        <taxon>Pseudomonadati</taxon>
        <taxon>Bacteroidota</taxon>
        <taxon>Flavobacteriia</taxon>
        <taxon>Flavobacteriales</taxon>
        <taxon>Flavobacteriaceae</taxon>
        <taxon>Xanthomarina</taxon>
    </lineage>
</organism>
<dbReference type="AlphaFoldDB" id="A0A316DIM2"/>
<comment type="caution">
    <text evidence="1">The sequence shown here is derived from an EMBL/GenBank/DDBJ whole genome shotgun (WGS) entry which is preliminary data.</text>
</comment>
<dbReference type="SUPFAM" id="SSF48208">
    <property type="entry name" value="Six-hairpin glycosidases"/>
    <property type="match status" value="1"/>
</dbReference>
<dbReference type="InterPro" id="IPR008928">
    <property type="entry name" value="6-hairpin_glycosidase_sf"/>
</dbReference>
<evidence type="ECO:0000313" key="1">
    <source>
        <dbReference type="EMBL" id="PWK18014.1"/>
    </source>
</evidence>
<evidence type="ECO:0000313" key="2">
    <source>
        <dbReference type="Proteomes" id="UP000245430"/>
    </source>
</evidence>
<dbReference type="Proteomes" id="UP000245430">
    <property type="component" value="Unassembled WGS sequence"/>
</dbReference>
<dbReference type="GO" id="GO:0005975">
    <property type="term" value="P:carbohydrate metabolic process"/>
    <property type="evidence" value="ECO:0007669"/>
    <property type="project" value="InterPro"/>
</dbReference>
<sequence length="409" mass="47241">MNQLNVEENRLTSKFQTSFLKLKAYCEAENFKGWDPYDGLNSKVFQALPFKHWDLARLAWIQGFKRSPINFRALLLVPKQHNSKGIALFLLGYCKLYQASLKGEDVYGSSVELLNKIKELTNLLLSLKSQGYSGACWGYNFDWQARRLFLFKKNTPTVVATAFCVEALLESYEITKDESVLKETLTAADFVINDLSRTPHGNGFLFSYSVKDGNNTVINASLLGAKILSYSYKYTKKDEHLKLAKEAITAACELQEEDGSWIYGLLAIQSWKDSFHTGFNLDAIETYQQNTGDVSFQKHIKKGLEYYIKNFFEEDGMPKYYHNQTYPIDIHCPAQVIVTASKLNVFKENERLFSKVLDWTMNNMQHKKGYFYYQLKKGMSSKISYMRWSNAFMFNAMAHFNLEMKSQKL</sequence>
<gene>
    <name evidence="1" type="ORF">LX78_02413</name>
</gene>
<dbReference type="EMBL" id="QGGP01000006">
    <property type="protein sequence ID" value="PWK18014.1"/>
    <property type="molecule type" value="Genomic_DNA"/>
</dbReference>
<keyword evidence="2" id="KW-1185">Reference proteome</keyword>
<dbReference type="Gene3D" id="1.50.10.20">
    <property type="match status" value="1"/>
</dbReference>
<protein>
    <recommendedName>
        <fullName evidence="3">Delta-aminolevulinic acid dehydratase</fullName>
    </recommendedName>
</protein>
<accession>A0A316DIM2</accession>
<reference evidence="1 2" key="1">
    <citation type="submission" date="2018-05" db="EMBL/GenBank/DDBJ databases">
        <title>Genomic Encyclopedia of Archaeal and Bacterial Type Strains, Phase II (KMG-II): from individual species to whole genera.</title>
        <authorList>
            <person name="Goeker M."/>
        </authorList>
    </citation>
    <scope>NUCLEOTIDE SEQUENCE [LARGE SCALE GENOMIC DNA]</scope>
    <source>
        <strain evidence="1 2">DSM 22637</strain>
    </source>
</reference>